<evidence type="ECO:0000313" key="3">
    <source>
        <dbReference type="Proteomes" id="UP000774617"/>
    </source>
</evidence>
<evidence type="ECO:0000256" key="1">
    <source>
        <dbReference type="SAM" id="MobiDB-lite"/>
    </source>
</evidence>
<protein>
    <submittedName>
        <fullName evidence="2">Uncharacterized protein</fullName>
    </submittedName>
</protein>
<accession>A0ABQ8G0N5</accession>
<dbReference type="EMBL" id="JAGTJR010000032">
    <property type="protein sequence ID" value="KAH7038856.1"/>
    <property type="molecule type" value="Genomic_DNA"/>
</dbReference>
<sequence length="127" mass="13320">MPAAWGGGGGGGLAGLAVLSTPAEISEFRRRCTLHHPLTKTPLMREQGFSRSASRGRPWAQRQAGVWPAAGALRASRCRRWQHSAATALAESAVLLGMGVAVGDVVVVNQAPLTVTRPASVFQRLPA</sequence>
<name>A0ABQ8G0N5_9PEZI</name>
<keyword evidence="3" id="KW-1185">Reference proteome</keyword>
<comment type="caution">
    <text evidence="2">The sequence shown here is derived from an EMBL/GenBank/DDBJ whole genome shotgun (WGS) entry which is preliminary data.</text>
</comment>
<dbReference type="Proteomes" id="UP000774617">
    <property type="component" value="Unassembled WGS sequence"/>
</dbReference>
<organism evidence="2 3">
    <name type="scientific">Macrophomina phaseolina</name>
    <dbReference type="NCBI Taxonomy" id="35725"/>
    <lineage>
        <taxon>Eukaryota</taxon>
        <taxon>Fungi</taxon>
        <taxon>Dikarya</taxon>
        <taxon>Ascomycota</taxon>
        <taxon>Pezizomycotina</taxon>
        <taxon>Dothideomycetes</taxon>
        <taxon>Dothideomycetes incertae sedis</taxon>
        <taxon>Botryosphaeriales</taxon>
        <taxon>Botryosphaeriaceae</taxon>
        <taxon>Macrophomina</taxon>
    </lineage>
</organism>
<reference evidence="2 3" key="1">
    <citation type="journal article" date="2021" name="Nat. Commun.">
        <title>Genetic determinants of endophytism in the Arabidopsis root mycobiome.</title>
        <authorList>
            <person name="Mesny F."/>
            <person name="Miyauchi S."/>
            <person name="Thiergart T."/>
            <person name="Pickel B."/>
            <person name="Atanasova L."/>
            <person name="Karlsson M."/>
            <person name="Huettel B."/>
            <person name="Barry K.W."/>
            <person name="Haridas S."/>
            <person name="Chen C."/>
            <person name="Bauer D."/>
            <person name="Andreopoulos W."/>
            <person name="Pangilinan J."/>
            <person name="LaButti K."/>
            <person name="Riley R."/>
            <person name="Lipzen A."/>
            <person name="Clum A."/>
            <person name="Drula E."/>
            <person name="Henrissat B."/>
            <person name="Kohler A."/>
            <person name="Grigoriev I.V."/>
            <person name="Martin F.M."/>
            <person name="Hacquard S."/>
        </authorList>
    </citation>
    <scope>NUCLEOTIDE SEQUENCE [LARGE SCALE GENOMIC DNA]</scope>
    <source>
        <strain evidence="2 3">MPI-SDFR-AT-0080</strain>
    </source>
</reference>
<feature type="region of interest" description="Disordered" evidence="1">
    <location>
        <begin position="43"/>
        <end position="62"/>
    </location>
</feature>
<proteinExistence type="predicted"/>
<gene>
    <name evidence="2" type="ORF">B0J12DRAFT_731359</name>
</gene>
<evidence type="ECO:0000313" key="2">
    <source>
        <dbReference type="EMBL" id="KAH7038856.1"/>
    </source>
</evidence>